<feature type="region of interest" description="Disordered" evidence="1">
    <location>
        <begin position="318"/>
        <end position="383"/>
    </location>
</feature>
<feature type="signal peptide" evidence="3">
    <location>
        <begin position="1"/>
        <end position="19"/>
    </location>
</feature>
<dbReference type="RefSeq" id="WP_188675229.1">
    <property type="nucleotide sequence ID" value="NZ_BMGP01000002.1"/>
</dbReference>
<evidence type="ECO:0000256" key="3">
    <source>
        <dbReference type="SAM" id="SignalP"/>
    </source>
</evidence>
<keyword evidence="2" id="KW-0472">Membrane</keyword>
<feature type="chain" id="PRO_5037356312" description="Thioester domain-containing protein" evidence="3">
    <location>
        <begin position="20"/>
        <end position="579"/>
    </location>
</feature>
<feature type="compositionally biased region" description="Polar residues" evidence="1">
    <location>
        <begin position="354"/>
        <end position="369"/>
    </location>
</feature>
<feature type="region of interest" description="Disordered" evidence="1">
    <location>
        <begin position="496"/>
        <end position="528"/>
    </location>
</feature>
<protein>
    <recommendedName>
        <fullName evidence="6">Thioester domain-containing protein</fullName>
    </recommendedName>
</protein>
<evidence type="ECO:0000313" key="5">
    <source>
        <dbReference type="Proteomes" id="UP000598775"/>
    </source>
</evidence>
<keyword evidence="5" id="KW-1185">Reference proteome</keyword>
<evidence type="ECO:0000313" key="4">
    <source>
        <dbReference type="EMBL" id="GGF19870.1"/>
    </source>
</evidence>
<gene>
    <name evidence="4" type="ORF">GCM10011399_11870</name>
</gene>
<evidence type="ECO:0000256" key="2">
    <source>
        <dbReference type="SAM" id="Phobius"/>
    </source>
</evidence>
<reference evidence="4 5" key="1">
    <citation type="journal article" date="2014" name="Int. J. Syst. Evol. Microbiol.">
        <title>Complete genome sequence of Corynebacterium casei LMG S-19264T (=DSM 44701T), isolated from a smear-ripened cheese.</title>
        <authorList>
            <consortium name="US DOE Joint Genome Institute (JGI-PGF)"/>
            <person name="Walter F."/>
            <person name="Albersmeier A."/>
            <person name="Kalinowski J."/>
            <person name="Ruckert C."/>
        </authorList>
    </citation>
    <scope>NUCLEOTIDE SEQUENCE [LARGE SCALE GENOMIC DNA]</scope>
    <source>
        <strain evidence="4 5">CGMCC 1.12976</strain>
    </source>
</reference>
<dbReference type="AlphaFoldDB" id="A0A917B3U1"/>
<organism evidence="4 5">
    <name type="scientific">Subtercola lobariae</name>
    <dbReference type="NCBI Taxonomy" id="1588641"/>
    <lineage>
        <taxon>Bacteria</taxon>
        <taxon>Bacillati</taxon>
        <taxon>Actinomycetota</taxon>
        <taxon>Actinomycetes</taxon>
        <taxon>Micrococcales</taxon>
        <taxon>Microbacteriaceae</taxon>
        <taxon>Subtercola</taxon>
    </lineage>
</organism>
<evidence type="ECO:0000256" key="1">
    <source>
        <dbReference type="SAM" id="MobiDB-lite"/>
    </source>
</evidence>
<evidence type="ECO:0008006" key="6">
    <source>
        <dbReference type="Google" id="ProtNLM"/>
    </source>
</evidence>
<sequence>MKRLVNLCIAALATLGVMAAVLFAAPAALALAVVEHAYGHLSETDGRWLGSHRLEDGNLGLCLQLTKAPPEGSNITYVPGAGLNWYSTDDSARLAYLGRQWLLTHDANEASAAQLAAWTITGLNGHDDAFYAQRANGDAAAVLARARAMRTEIDGPNGASRSVTATVAFADIAGNGGAGATVQSDLFVDFLAGGVTRLPAGLHPGFITLTGATFDDGSVERVVTNGESLAVHPTAGTPTSHVTAKAEFGGLPYGNGFWAAEAPSTVQTLLVPQPALAVASATASADVNTDAPFSPAVATLTSSQTASPGAAIHDSLDLSLATPPTDQPKVAAEQPMVAAEQSTGASSPEIAVGDTSSPWPASDDTSQPLAASPALDPLGASPATDSLGGWGTYTSADGQTLPIPVTIRSTLLGPFASQPTPAAQAPDGSDVVCRVETVADAGPGSYSTPDCVVTAAGFYVWTETIDPADTPLEKGGARVKPWASPFGTATEVTLVTAPPPPPPSTTPPTPTAPPTESTPPPAPPVVTPTRTAVALPHDLASTGAEGVPWWVVWAIGALIAAGIATRLVSKHERFHRRRR</sequence>
<keyword evidence="2" id="KW-0812">Transmembrane</keyword>
<feature type="compositionally biased region" description="Pro residues" evidence="1">
    <location>
        <begin position="497"/>
        <end position="526"/>
    </location>
</feature>
<dbReference type="EMBL" id="BMGP01000002">
    <property type="protein sequence ID" value="GGF19870.1"/>
    <property type="molecule type" value="Genomic_DNA"/>
</dbReference>
<name>A0A917B3U1_9MICO</name>
<proteinExistence type="predicted"/>
<comment type="caution">
    <text evidence="4">The sequence shown here is derived from an EMBL/GenBank/DDBJ whole genome shotgun (WGS) entry which is preliminary data.</text>
</comment>
<keyword evidence="2" id="KW-1133">Transmembrane helix</keyword>
<feature type="transmembrane region" description="Helical" evidence="2">
    <location>
        <begin position="547"/>
        <end position="569"/>
    </location>
</feature>
<keyword evidence="3" id="KW-0732">Signal</keyword>
<dbReference type="Proteomes" id="UP000598775">
    <property type="component" value="Unassembled WGS sequence"/>
</dbReference>
<accession>A0A917B3U1</accession>